<feature type="region of interest" description="Disordered" evidence="1">
    <location>
        <begin position="382"/>
        <end position="401"/>
    </location>
</feature>
<feature type="region of interest" description="Disordered" evidence="1">
    <location>
        <begin position="132"/>
        <end position="204"/>
    </location>
</feature>
<dbReference type="WBParaSite" id="HPLM_0000759401-mRNA-1">
    <property type="protein sequence ID" value="HPLM_0000759401-mRNA-1"/>
    <property type="gene ID" value="HPLM_0000759401"/>
</dbReference>
<dbReference type="AlphaFoldDB" id="A0A0N4WAZ9"/>
<feature type="region of interest" description="Disordered" evidence="1">
    <location>
        <begin position="310"/>
        <end position="345"/>
    </location>
</feature>
<dbReference type="OrthoDB" id="5894571at2759"/>
<evidence type="ECO:0000313" key="2">
    <source>
        <dbReference type="EMBL" id="VDO32375.1"/>
    </source>
</evidence>
<feature type="compositionally biased region" description="Basic and acidic residues" evidence="1">
    <location>
        <begin position="193"/>
        <end position="202"/>
    </location>
</feature>
<evidence type="ECO:0000313" key="4">
    <source>
        <dbReference type="WBParaSite" id="HPLM_0000759401-mRNA-1"/>
    </source>
</evidence>
<feature type="region of interest" description="Disordered" evidence="1">
    <location>
        <begin position="270"/>
        <end position="291"/>
    </location>
</feature>
<keyword evidence="3" id="KW-1185">Reference proteome</keyword>
<evidence type="ECO:0000256" key="1">
    <source>
        <dbReference type="SAM" id="MobiDB-lite"/>
    </source>
</evidence>
<feature type="compositionally biased region" description="Acidic residues" evidence="1">
    <location>
        <begin position="274"/>
        <end position="291"/>
    </location>
</feature>
<dbReference type="Proteomes" id="UP000268014">
    <property type="component" value="Unassembled WGS sequence"/>
</dbReference>
<reference evidence="2 3" key="2">
    <citation type="submission" date="2018-11" db="EMBL/GenBank/DDBJ databases">
        <authorList>
            <consortium name="Pathogen Informatics"/>
        </authorList>
    </citation>
    <scope>NUCLEOTIDE SEQUENCE [LARGE SCALE GENOMIC DNA]</scope>
    <source>
        <strain evidence="2 3">MHpl1</strain>
    </source>
</reference>
<feature type="compositionally biased region" description="Acidic residues" evidence="1">
    <location>
        <begin position="153"/>
        <end position="174"/>
    </location>
</feature>
<dbReference type="EMBL" id="UZAF01016691">
    <property type="protein sequence ID" value="VDO32375.1"/>
    <property type="molecule type" value="Genomic_DNA"/>
</dbReference>
<reference evidence="4" key="1">
    <citation type="submission" date="2017-02" db="UniProtKB">
        <authorList>
            <consortium name="WormBaseParasite"/>
        </authorList>
    </citation>
    <scope>IDENTIFICATION</scope>
</reference>
<organism evidence="4">
    <name type="scientific">Haemonchus placei</name>
    <name type="common">Barber's pole worm</name>
    <dbReference type="NCBI Taxonomy" id="6290"/>
    <lineage>
        <taxon>Eukaryota</taxon>
        <taxon>Metazoa</taxon>
        <taxon>Ecdysozoa</taxon>
        <taxon>Nematoda</taxon>
        <taxon>Chromadorea</taxon>
        <taxon>Rhabditida</taxon>
        <taxon>Rhabditina</taxon>
        <taxon>Rhabditomorpha</taxon>
        <taxon>Strongyloidea</taxon>
        <taxon>Trichostrongylidae</taxon>
        <taxon>Haemonchus</taxon>
    </lineage>
</organism>
<gene>
    <name evidence="2" type="ORF">HPLM_LOCUS7586</name>
</gene>
<accession>A0A0N4WAZ9</accession>
<evidence type="ECO:0000313" key="3">
    <source>
        <dbReference type="Proteomes" id="UP000268014"/>
    </source>
</evidence>
<feature type="compositionally biased region" description="Basic and acidic residues" evidence="1">
    <location>
        <begin position="135"/>
        <end position="152"/>
    </location>
</feature>
<protein>
    <submittedName>
        <fullName evidence="4">RING-type domain-containing protein</fullName>
    </submittedName>
</protein>
<proteinExistence type="predicted"/>
<sequence length="401" mass="43809">MFASRSNAIRLEPMCSICGEAVALRDHFYCMRCLPMVIELADVVISDAITRKGGQRLCSSCRVDLKVGLMSKLLDNFIQPFRPNCEVAENGHDTSSTRVSMTSIRCDMQILVREGDIDEEIEEMIGRCRHTAMVGEERDNETGENASEKDGEQGEEEMIENVASEDGEEDEEVGENVLAKDGDGDGEETACEAPEKDGKESGKALAENVSTMEFEENEEVTSGNVFAMDLEEDGEGDGDEVLAKGVADKNGEARAAKDGEECEKVATDNVSAMDGEENGEQDEEEVFAKDEEEVVTEVVEDVFAISAEEVRGKAPTESAFAKDGGEGEGEITDYAPIEDGKGEKGMGDYVFVEHEKEDEEVTGELLLDKNEENDENMTADHVVGHLDMNPNANENDGIYDE</sequence>
<name>A0A0N4WAZ9_HAEPC</name>